<sequence length="991" mass="103272">MAGETHLGGDAAAAKEKNASADADAVAAAGTTAPDGGGRAGAGGHKKLSLVPLIFLIFFEVAGGPYGAEPAVQSAGPLYALLGFLIFPFIWAIPEALVTAELSTAMPGNGGFVLWADRAFGPFSGSLMGTWKYVSGAINGAAFPALCADYLARVVPAVGGGGPRVAAIVAFNVALTVVNYTGLTVVGWTAVGLGIASLSPFLLMSSIALPKIRPRRWGGVAAEKDWKLFFNTLFWNLNYWDSVSTMAGEVDRPGKTLPKALVSAVSMTSLGYLLPLMAATGAIDVAPEDWGNGFFADAAGMIAGKWLKYWIEVGAVLSSIGLYSATLSSAAFQLLGMADLGLLPRVFAVRAPVFNTPWVSIVATSAITLGMSFFSFNNIVAAANFLYSLGMLLEFAAFIWLRIKRPDLSRPYRVPARLPGAVALCLVPSAFLVFVMAIAGWKVYAISAAFTVAGIGVYYLMRFCKAKGCLRFSDGDGDEGAAAYQRQASRNGDAYSAANCMMQGIQASDKASPVHSNASPAKPESFAGDATHLPITAVAASGAGQERGRNQLTLFPLIFLIFFEVAGGPYGAEPAVQAAGPLFAILGFLVFPFVWPVPESLVTAELSTAMPGNGGYVLWVDRAFGPFAGSLMGTWKYVCAAIGAAAFPALCSDYLMRVFPAVSGGGARVATIVTFNVALTLLNYTGLSVVGWTAVALGVAALSPFLLMVGIALPKIRPRRWGVTTGAKDWKLLLNTLFWNLNGWDSVSTMAGEVERPGKTLPRALVSAVCIGCLGYVLPLMAATGAIDAPPEAWGDGYFADAAGLIAGKWLKYWIEVGAALSSAGLYSASLSSAAYLLVGMADLGHLPSLFAARAPVFGTPWASITATGAIALGMSFLSFDSIVAVTNFLYGLGMLLELAAFLWLRARRPGMPRPYRVPLGTGGAAAMCAVPSVFLAVVMAVAGWKVCVASAAVTAGGVAVYYAMAFCKARGCVRFVRPEGGECDGELVMV</sequence>
<keyword evidence="6 11" id="KW-1133">Transmembrane helix</keyword>
<keyword evidence="7 11" id="KW-0472">Membrane</keyword>
<feature type="transmembrane region" description="Helical" evidence="11">
    <location>
        <begin position="421"/>
        <end position="438"/>
    </location>
</feature>
<feature type="transmembrane region" description="Helical" evidence="11">
    <location>
        <begin position="309"/>
        <end position="332"/>
    </location>
</feature>
<evidence type="ECO:0000313" key="13">
    <source>
        <dbReference type="Proteomes" id="UP000095767"/>
    </source>
</evidence>
<evidence type="ECO:0000256" key="11">
    <source>
        <dbReference type="SAM" id="Phobius"/>
    </source>
</evidence>
<proteinExistence type="inferred from homology"/>
<comment type="caution">
    <text evidence="12">The sequence shown here is derived from an EMBL/GenBank/DDBJ whole genome shotgun (WGS) entry which is preliminary data.</text>
</comment>
<feature type="transmembrane region" description="Helical" evidence="11">
    <location>
        <begin position="165"/>
        <end position="182"/>
    </location>
</feature>
<evidence type="ECO:0000256" key="2">
    <source>
        <dbReference type="ARBA" id="ARBA00022448"/>
    </source>
</evidence>
<feature type="transmembrane region" description="Helical" evidence="11">
    <location>
        <begin position="260"/>
        <end position="283"/>
    </location>
</feature>
<feature type="transmembrane region" description="Helical" evidence="11">
    <location>
        <begin position="48"/>
        <end position="66"/>
    </location>
</feature>
<feature type="transmembrane region" description="Helical" evidence="11">
    <location>
        <begin position="379"/>
        <end position="401"/>
    </location>
</feature>
<feature type="transmembrane region" description="Helical" evidence="11">
    <location>
        <begin position="353"/>
        <end position="373"/>
    </location>
</feature>
<feature type="transmembrane region" description="Helical" evidence="11">
    <location>
        <begin position="925"/>
        <end position="943"/>
    </location>
</feature>
<feature type="transmembrane region" description="Helical" evidence="11">
    <location>
        <begin position="188"/>
        <end position="209"/>
    </location>
</feature>
<feature type="transmembrane region" description="Helical" evidence="11">
    <location>
        <begin position="883"/>
        <end position="905"/>
    </location>
</feature>
<dbReference type="AlphaFoldDB" id="A0A1E5VCT2"/>
<dbReference type="PANTHER" id="PTHR45826">
    <property type="entry name" value="POLYAMINE TRANSPORTER PUT1"/>
    <property type="match status" value="1"/>
</dbReference>
<comment type="subcellular location">
    <subcellularLocation>
        <location evidence="1">Cell membrane</location>
        <topology evidence="1">Multi-pass membrane protein</topology>
    </subcellularLocation>
</comment>
<feature type="transmembrane region" description="Helical" evidence="11">
    <location>
        <begin position="444"/>
        <end position="461"/>
    </location>
</feature>
<feature type="transmembrane region" description="Helical" evidence="11">
    <location>
        <begin position="949"/>
        <end position="968"/>
    </location>
</feature>
<dbReference type="EMBL" id="LWDX02044008">
    <property type="protein sequence ID" value="OEL22958.1"/>
    <property type="molecule type" value="Genomic_DNA"/>
</dbReference>
<protein>
    <recommendedName>
        <fullName evidence="9">Polyamine transporter PUT1</fullName>
    </recommendedName>
    <alternativeName>
        <fullName evidence="10">Polyamine uptake transporter 1</fullName>
    </alternativeName>
</protein>
<feature type="transmembrane region" description="Helical" evidence="11">
    <location>
        <begin position="764"/>
        <end position="787"/>
    </location>
</feature>
<feature type="transmembrane region" description="Helical" evidence="11">
    <location>
        <begin position="819"/>
        <end position="839"/>
    </location>
</feature>
<name>A0A1E5VCT2_9POAL</name>
<evidence type="ECO:0000256" key="8">
    <source>
        <dbReference type="ARBA" id="ARBA00024041"/>
    </source>
</evidence>
<feature type="transmembrane region" description="Helical" evidence="11">
    <location>
        <begin position="690"/>
        <end position="713"/>
    </location>
</feature>
<evidence type="ECO:0000256" key="4">
    <source>
        <dbReference type="ARBA" id="ARBA00022692"/>
    </source>
</evidence>
<keyword evidence="2" id="KW-0813">Transport</keyword>
<dbReference type="PANTHER" id="PTHR45826:SF8">
    <property type="entry name" value="CATIONIC AMINO ACID TRANSPORTER"/>
    <property type="match status" value="1"/>
</dbReference>
<dbReference type="InterPro" id="IPR002293">
    <property type="entry name" value="AA/rel_permease1"/>
</dbReference>
<keyword evidence="5" id="KW-0769">Symport</keyword>
<keyword evidence="4 11" id="KW-0812">Transmembrane</keyword>
<dbReference type="OrthoDB" id="5982228at2759"/>
<feature type="transmembrane region" description="Helical" evidence="11">
    <location>
        <begin position="665"/>
        <end position="684"/>
    </location>
</feature>
<evidence type="ECO:0000256" key="3">
    <source>
        <dbReference type="ARBA" id="ARBA00022475"/>
    </source>
</evidence>
<dbReference type="Pfam" id="PF13520">
    <property type="entry name" value="AA_permease_2"/>
    <property type="match status" value="2"/>
</dbReference>
<dbReference type="Gene3D" id="1.20.1740.10">
    <property type="entry name" value="Amino acid/polyamine transporter I"/>
    <property type="match status" value="2"/>
</dbReference>
<evidence type="ECO:0000256" key="7">
    <source>
        <dbReference type="ARBA" id="ARBA00023136"/>
    </source>
</evidence>
<feature type="transmembrane region" description="Helical" evidence="11">
    <location>
        <begin position="552"/>
        <end position="572"/>
    </location>
</feature>
<keyword evidence="13" id="KW-1185">Reference proteome</keyword>
<gene>
    <name evidence="12" type="ORF">BAE44_0016023</name>
</gene>
<comment type="similarity">
    <text evidence="8">Belongs to the amino acid-polyamine-organocation (APC) superfamily. Polyamine:cation symporter (PHS) (TC 2.A.3.12) family.</text>
</comment>
<dbReference type="GO" id="GO:0015203">
    <property type="term" value="F:polyamine transmembrane transporter activity"/>
    <property type="evidence" value="ECO:0007669"/>
    <property type="project" value="UniProtKB-ARBA"/>
</dbReference>
<feature type="transmembrane region" description="Helical" evidence="11">
    <location>
        <begin position="578"/>
        <end position="597"/>
    </location>
</feature>
<evidence type="ECO:0000256" key="10">
    <source>
        <dbReference type="ARBA" id="ARBA00080801"/>
    </source>
</evidence>
<dbReference type="GO" id="GO:0005886">
    <property type="term" value="C:plasma membrane"/>
    <property type="evidence" value="ECO:0007669"/>
    <property type="project" value="UniProtKB-SubCell"/>
</dbReference>
<keyword evidence="3" id="KW-1003">Cell membrane</keyword>
<dbReference type="STRING" id="888268.A0A1E5VCT2"/>
<evidence type="ECO:0000313" key="12">
    <source>
        <dbReference type="EMBL" id="OEL22958.1"/>
    </source>
</evidence>
<dbReference type="GO" id="GO:0015293">
    <property type="term" value="F:symporter activity"/>
    <property type="evidence" value="ECO:0007669"/>
    <property type="project" value="UniProtKB-KW"/>
</dbReference>
<dbReference type="Proteomes" id="UP000095767">
    <property type="component" value="Unassembled WGS sequence"/>
</dbReference>
<evidence type="ECO:0000256" key="9">
    <source>
        <dbReference type="ARBA" id="ARBA00074311"/>
    </source>
</evidence>
<dbReference type="FunFam" id="1.20.1740.10:FF:000041">
    <property type="entry name" value="Amino acid permease, putative"/>
    <property type="match status" value="2"/>
</dbReference>
<evidence type="ECO:0000256" key="1">
    <source>
        <dbReference type="ARBA" id="ARBA00004651"/>
    </source>
</evidence>
<reference evidence="12 13" key="1">
    <citation type="submission" date="2016-09" db="EMBL/GenBank/DDBJ databases">
        <title>The draft genome of Dichanthelium oligosanthes: A C3 panicoid grass species.</title>
        <authorList>
            <person name="Studer A.J."/>
            <person name="Schnable J.C."/>
            <person name="Brutnell T.P."/>
        </authorList>
    </citation>
    <scope>NUCLEOTIDE SEQUENCE [LARGE SCALE GENOMIC DNA]</scope>
    <source>
        <strain evidence="13">cv. Kellogg 1175</strain>
        <tissue evidence="12">Leaf</tissue>
    </source>
</reference>
<accession>A0A1E5VCT2</accession>
<evidence type="ECO:0000256" key="6">
    <source>
        <dbReference type="ARBA" id="ARBA00022989"/>
    </source>
</evidence>
<feature type="transmembrane region" description="Helical" evidence="11">
    <location>
        <begin position="851"/>
        <end position="877"/>
    </location>
</feature>
<evidence type="ECO:0000256" key="5">
    <source>
        <dbReference type="ARBA" id="ARBA00022847"/>
    </source>
</evidence>
<dbReference type="InterPro" id="IPR044566">
    <property type="entry name" value="RMV1-like"/>
</dbReference>
<feature type="transmembrane region" description="Helical" evidence="11">
    <location>
        <begin position="78"/>
        <end position="98"/>
    </location>
</feature>
<organism evidence="12 13">
    <name type="scientific">Dichanthelium oligosanthes</name>
    <dbReference type="NCBI Taxonomy" id="888268"/>
    <lineage>
        <taxon>Eukaryota</taxon>
        <taxon>Viridiplantae</taxon>
        <taxon>Streptophyta</taxon>
        <taxon>Embryophyta</taxon>
        <taxon>Tracheophyta</taxon>
        <taxon>Spermatophyta</taxon>
        <taxon>Magnoliopsida</taxon>
        <taxon>Liliopsida</taxon>
        <taxon>Poales</taxon>
        <taxon>Poaceae</taxon>
        <taxon>PACMAD clade</taxon>
        <taxon>Panicoideae</taxon>
        <taxon>Panicodae</taxon>
        <taxon>Paniceae</taxon>
        <taxon>Dichantheliinae</taxon>
        <taxon>Dichanthelium</taxon>
    </lineage>
</organism>